<dbReference type="PROSITE" id="PS50109">
    <property type="entry name" value="HIS_KIN"/>
    <property type="match status" value="1"/>
</dbReference>
<dbReference type="SUPFAM" id="SSF55781">
    <property type="entry name" value="GAF domain-like"/>
    <property type="match status" value="1"/>
</dbReference>
<dbReference type="Pfam" id="PF00072">
    <property type="entry name" value="Response_reg"/>
    <property type="match status" value="1"/>
</dbReference>
<dbReference type="InterPro" id="IPR003661">
    <property type="entry name" value="HisK_dim/P_dom"/>
</dbReference>
<evidence type="ECO:0000256" key="8">
    <source>
        <dbReference type="ARBA" id="ARBA00023163"/>
    </source>
</evidence>
<evidence type="ECO:0000259" key="14">
    <source>
        <dbReference type="PROSITE" id="PS50110"/>
    </source>
</evidence>
<dbReference type="SUPFAM" id="SSF47384">
    <property type="entry name" value="Homodimeric domain of signal transducing histidine kinase"/>
    <property type="match status" value="1"/>
</dbReference>
<dbReference type="Gene3D" id="1.10.10.60">
    <property type="entry name" value="Homeodomain-like"/>
    <property type="match status" value="2"/>
</dbReference>
<dbReference type="PROSITE" id="PS50110">
    <property type="entry name" value="RESPONSE_REGULATORY"/>
    <property type="match status" value="1"/>
</dbReference>
<evidence type="ECO:0000256" key="1">
    <source>
        <dbReference type="ARBA" id="ARBA00000085"/>
    </source>
</evidence>
<evidence type="ECO:0000313" key="15">
    <source>
        <dbReference type="EMBL" id="GJM64393.1"/>
    </source>
</evidence>
<feature type="domain" description="Histidine kinase" evidence="13">
    <location>
        <begin position="1116"/>
        <end position="1337"/>
    </location>
</feature>
<dbReference type="SMART" id="SM00448">
    <property type="entry name" value="REC"/>
    <property type="match status" value="1"/>
</dbReference>
<dbReference type="FunFam" id="2.60.40.10:FF:000791">
    <property type="entry name" value="Two-component system sensor histidine kinase/response regulator"/>
    <property type="match status" value="1"/>
</dbReference>
<dbReference type="InterPro" id="IPR011006">
    <property type="entry name" value="CheY-like_superfamily"/>
</dbReference>
<dbReference type="InterPro" id="IPR009057">
    <property type="entry name" value="Homeodomain-like_sf"/>
</dbReference>
<dbReference type="Pfam" id="PF00512">
    <property type="entry name" value="HisKA"/>
    <property type="match status" value="1"/>
</dbReference>
<dbReference type="InterPro" id="IPR036097">
    <property type="entry name" value="HisK_dim/P_sf"/>
</dbReference>
<dbReference type="InterPro" id="IPR011110">
    <property type="entry name" value="Reg_prop"/>
</dbReference>
<dbReference type="Gene3D" id="3.30.450.40">
    <property type="match status" value="1"/>
</dbReference>
<dbReference type="InterPro" id="IPR001789">
    <property type="entry name" value="Sig_transdc_resp-reg_receiver"/>
</dbReference>
<dbReference type="InterPro" id="IPR029016">
    <property type="entry name" value="GAF-like_dom_sf"/>
</dbReference>
<dbReference type="CDD" id="cd00075">
    <property type="entry name" value="HATPase"/>
    <property type="match status" value="1"/>
</dbReference>
<name>A0AAN5AQ09_9BACT</name>
<dbReference type="InterPro" id="IPR004358">
    <property type="entry name" value="Sig_transdc_His_kin-like_C"/>
</dbReference>
<dbReference type="CDD" id="cd00082">
    <property type="entry name" value="HisKA"/>
    <property type="match status" value="1"/>
</dbReference>
<keyword evidence="6" id="KW-0805">Transcription regulation</keyword>
<dbReference type="PANTHER" id="PTHR43547">
    <property type="entry name" value="TWO-COMPONENT HISTIDINE KINASE"/>
    <property type="match status" value="1"/>
</dbReference>
<keyword evidence="16" id="KW-1185">Reference proteome</keyword>
<dbReference type="GO" id="GO:0003700">
    <property type="term" value="F:DNA-binding transcription factor activity"/>
    <property type="evidence" value="ECO:0007669"/>
    <property type="project" value="InterPro"/>
</dbReference>
<dbReference type="FunFam" id="1.10.287.130:FF:000045">
    <property type="entry name" value="Two-component system sensor histidine kinase/response regulator"/>
    <property type="match status" value="1"/>
</dbReference>
<evidence type="ECO:0000256" key="2">
    <source>
        <dbReference type="ARBA" id="ARBA00012438"/>
    </source>
</evidence>
<dbReference type="InterPro" id="IPR036890">
    <property type="entry name" value="HATPase_C_sf"/>
</dbReference>
<dbReference type="Gene3D" id="2.130.10.10">
    <property type="entry name" value="YVTN repeat-like/Quinoprotein amine dehydrogenase"/>
    <property type="match status" value="3"/>
</dbReference>
<dbReference type="Pfam" id="PF02518">
    <property type="entry name" value="HATPase_c"/>
    <property type="match status" value="1"/>
</dbReference>
<dbReference type="SUPFAM" id="SSF63829">
    <property type="entry name" value="Calcium-dependent phosphotriesterase"/>
    <property type="match status" value="3"/>
</dbReference>
<dbReference type="PROSITE" id="PS00041">
    <property type="entry name" value="HTH_ARAC_FAMILY_1"/>
    <property type="match status" value="1"/>
</dbReference>
<dbReference type="Pfam" id="PF07495">
    <property type="entry name" value="Y_Y_Y"/>
    <property type="match status" value="1"/>
</dbReference>
<keyword evidence="10" id="KW-0175">Coiled coil</keyword>
<dbReference type="SUPFAM" id="SSF52172">
    <property type="entry name" value="CheY-like"/>
    <property type="match status" value="1"/>
</dbReference>
<evidence type="ECO:0000256" key="4">
    <source>
        <dbReference type="ARBA" id="ARBA00022679"/>
    </source>
</evidence>
<dbReference type="Pfam" id="PF13185">
    <property type="entry name" value="GAF_2"/>
    <property type="match status" value="1"/>
</dbReference>
<evidence type="ECO:0000256" key="11">
    <source>
        <dbReference type="SAM" id="SignalP"/>
    </source>
</evidence>
<dbReference type="Gene3D" id="3.40.50.2300">
    <property type="match status" value="1"/>
</dbReference>
<dbReference type="SMART" id="SM00065">
    <property type="entry name" value="GAF"/>
    <property type="match status" value="1"/>
</dbReference>
<dbReference type="EC" id="2.7.13.3" evidence="2"/>
<feature type="modified residue" description="4-aspartylphosphate" evidence="9">
    <location>
        <position position="1420"/>
    </location>
</feature>
<dbReference type="SMART" id="SM00388">
    <property type="entry name" value="HisKA"/>
    <property type="match status" value="1"/>
</dbReference>
<dbReference type="SMART" id="SM00342">
    <property type="entry name" value="HTH_ARAC"/>
    <property type="match status" value="1"/>
</dbReference>
<dbReference type="GO" id="GO:0043565">
    <property type="term" value="F:sequence-specific DNA binding"/>
    <property type="evidence" value="ECO:0007669"/>
    <property type="project" value="InterPro"/>
</dbReference>
<dbReference type="SUPFAM" id="SSF46689">
    <property type="entry name" value="Homeodomain-like"/>
    <property type="match status" value="1"/>
</dbReference>
<sequence length="1624" mass="185078">MRFFYLLFLLTLLHQTALADKTKFVTLNREDGLSHSTVNAIVQDHSGYMWLGTQDGLVRYDGYEFKVFRPKQGNSQSIQDSWISSLFVDANNRLWARFDGGGISVYDPDNCYFINLVADPADSTSLSSDLGPTNSVLDNKYTTCETPDGNVWIATRYGLNRVDKDFKCRQYLKGRAKNGGLTSNYISSLFYDKTLNQLLVGTDKGLNIIDLTTNEVRHYEHELMGAHIRIINKDPFNTYWVGTKNSGLFKFQLSPSGEMIESKRLLSGDHIPLSERQISIHEILVSSTNEIWVAMDNGLYQFDYRGQLIKNHLEGYGIPAATHILEDGSGQIWVSSVSPNSGLIAIDPKLGQLTEYHPKDAKEHGYMANYIQTMYFDEEGILWIGTIKRGVIKYNTHLAPFEAFNEQYFMYNDKVDAEVYGIHKYQDEIFVGTRSRLYRFDEDFGLNDIYEFGEESQNIVSNIIGVIKPQNERLWVGYFRGKVSALDLKTNQYTHFAKHDPRDSTQFNAWSLRDIAITKNETVYFATISGGLIYQKKGSNAFYNLEDDFKDIDLHFGGIMTVKEDHLGQILIGTTNKGLYIYRPNNHSIRQLTKEDNGLSHNEIRSIHQDFMGNIWLGTRFGLTELNSNYEVMHTYFYKDGLPSNIIHGILEDDYGNLWMSTNDGISRFDLKSRRFINFSEKDGLTANEFNECAYFKDDKGVMYFGGFKGITRFDPREIKADFGQPEVHFTDLEVNQKVISPKLKIHDYEILNQNIDHTVAIELPYQLNNIKLMVSTLDYQFPDKVQYRYKLEQLDDEWNVIRDGAHQIEYSSLVPGEYQLKVQASNAEGVWSSHQRMLAIHILPPWYQTMLFKASLSISLLLISLAAIFLYIRQINVRKKLLTQTVEQKTRALQALNEELLSQQNVMLEQNSRLQNQSNELELQKKNLELLGKMGKAITADVEFTLIFQNIFSSISNLMELDELMLGEWNKKTQKIDLWGIKSGVEDFSRDEIDIESNDRLSCWVVKNNQNLFSNDLAASAKSLLSKPASKYFKADGPKSGIYVPIIGSKGNVRGVLVAISQKSEAYTETHLSILENIASYVSIAMSNARAYQKIQVQSEQLVQIDQMKSDFFTNVSHEFRTPLSLILGPLEGLMNSRNLSRNEQHTLGLIERNARMLLELVEQIMELSRIDGGVMKLNQQTTNIGEHFENIRESFSHLALQKNIHLLGKNGLQGLESDYDVNVFNKILYNLLNNAIKYTPQGGEITFSGQCKDSGIEFVISDNGAGISPEEVEKIFDRFHRLASHGNISGFGIGLSLVKQLVDLVKGTISVESKKIEDFPEDHGTTFSIFIPLKLQKAKNLHAKEKGDMAYDSLIQPAKSDKADLMLKTKVLVVEDNPDLRYFLVSQLQEEYHTIYAENGLQALELVKKEQPQIILSDIMMPKMGGIELCKRLREDTSTSHIPIILITAKDAPKDKTAGLKAGASDYLVKPFPVEELFLKVGNILTKRLQLIEQFKNNVWTGIQELGDGLSANDQEFLSEIKNIIEDEIDNPNLDIDHFCHQLGVSRTWLYNKMKSLLDMSMNEFIRSCRMKHGAKLLIFEKMTVAQSAYAVGFNDPKYFTRCFKKEFGMSPKAYIEQSVNA</sequence>
<dbReference type="PROSITE" id="PS01124">
    <property type="entry name" value="HTH_ARAC_FAMILY_2"/>
    <property type="match status" value="1"/>
</dbReference>
<dbReference type="Proteomes" id="UP001310022">
    <property type="component" value="Unassembled WGS sequence"/>
</dbReference>
<dbReference type="SUPFAM" id="SSF55874">
    <property type="entry name" value="ATPase domain of HSP90 chaperone/DNA topoisomerase II/histidine kinase"/>
    <property type="match status" value="1"/>
</dbReference>
<dbReference type="InterPro" id="IPR018060">
    <property type="entry name" value="HTH_AraC"/>
</dbReference>
<feature type="signal peptide" evidence="11">
    <location>
        <begin position="1"/>
        <end position="19"/>
    </location>
</feature>
<feature type="chain" id="PRO_5042841616" description="histidine kinase" evidence="11">
    <location>
        <begin position="20"/>
        <end position="1624"/>
    </location>
</feature>
<evidence type="ECO:0000256" key="5">
    <source>
        <dbReference type="ARBA" id="ARBA00022777"/>
    </source>
</evidence>
<dbReference type="Pfam" id="PF07494">
    <property type="entry name" value="Reg_prop"/>
    <property type="match status" value="4"/>
</dbReference>
<feature type="domain" description="HTH araC/xylS-type" evidence="12">
    <location>
        <begin position="1521"/>
        <end position="1620"/>
    </location>
</feature>
<evidence type="ECO:0000256" key="7">
    <source>
        <dbReference type="ARBA" id="ARBA00023125"/>
    </source>
</evidence>
<keyword evidence="11" id="KW-0732">Signal</keyword>
<dbReference type="InterPro" id="IPR018062">
    <property type="entry name" value="HTH_AraC-typ_CS"/>
</dbReference>
<dbReference type="EMBL" id="BQKE01000005">
    <property type="protein sequence ID" value="GJM64393.1"/>
    <property type="molecule type" value="Genomic_DNA"/>
</dbReference>
<protein>
    <recommendedName>
        <fullName evidence="2">histidine kinase</fullName>
        <ecNumber evidence="2">2.7.13.3</ecNumber>
    </recommendedName>
</protein>
<comment type="catalytic activity">
    <reaction evidence="1">
        <text>ATP + protein L-histidine = ADP + protein N-phospho-L-histidine.</text>
        <dbReference type="EC" id="2.7.13.3"/>
    </reaction>
</comment>
<dbReference type="InterPro" id="IPR015943">
    <property type="entry name" value="WD40/YVTN_repeat-like_dom_sf"/>
</dbReference>
<dbReference type="SMART" id="SM00387">
    <property type="entry name" value="HATPase_c"/>
    <property type="match status" value="1"/>
</dbReference>
<evidence type="ECO:0000256" key="10">
    <source>
        <dbReference type="SAM" id="Coils"/>
    </source>
</evidence>
<feature type="coiled-coil region" evidence="10">
    <location>
        <begin position="880"/>
        <end position="935"/>
    </location>
</feature>
<evidence type="ECO:0000259" key="13">
    <source>
        <dbReference type="PROSITE" id="PS50109"/>
    </source>
</evidence>
<dbReference type="GO" id="GO:0000155">
    <property type="term" value="F:phosphorelay sensor kinase activity"/>
    <property type="evidence" value="ECO:0007669"/>
    <property type="project" value="InterPro"/>
</dbReference>
<dbReference type="PANTHER" id="PTHR43547:SF2">
    <property type="entry name" value="HYBRID SIGNAL TRANSDUCTION HISTIDINE KINASE C"/>
    <property type="match status" value="1"/>
</dbReference>
<evidence type="ECO:0000256" key="9">
    <source>
        <dbReference type="PROSITE-ProRule" id="PRU00169"/>
    </source>
</evidence>
<dbReference type="Pfam" id="PF12833">
    <property type="entry name" value="HTH_18"/>
    <property type="match status" value="1"/>
</dbReference>
<dbReference type="Gene3D" id="1.10.287.130">
    <property type="match status" value="1"/>
</dbReference>
<keyword evidence="7" id="KW-0238">DNA-binding</keyword>
<dbReference type="Gene3D" id="2.60.40.10">
    <property type="entry name" value="Immunoglobulins"/>
    <property type="match status" value="1"/>
</dbReference>
<dbReference type="Gene3D" id="3.30.565.10">
    <property type="entry name" value="Histidine kinase-like ATPase, C-terminal domain"/>
    <property type="match status" value="1"/>
</dbReference>
<keyword evidence="5" id="KW-0418">Kinase</keyword>
<keyword evidence="8" id="KW-0804">Transcription</keyword>
<evidence type="ECO:0000313" key="16">
    <source>
        <dbReference type="Proteomes" id="UP001310022"/>
    </source>
</evidence>
<reference evidence="15 16" key="1">
    <citation type="submission" date="2021-12" db="EMBL/GenBank/DDBJ databases">
        <title>Genome sequencing of bacteria with rrn-lacking chromosome and rrn-plasmid.</title>
        <authorList>
            <person name="Anda M."/>
            <person name="Iwasaki W."/>
        </authorList>
    </citation>
    <scope>NUCLEOTIDE SEQUENCE [LARGE SCALE GENOMIC DNA]</scope>
    <source>
        <strain evidence="15 16">NBRC 15940</strain>
    </source>
</reference>
<dbReference type="InterPro" id="IPR011123">
    <property type="entry name" value="Y_Y_Y"/>
</dbReference>
<gene>
    <name evidence="15" type="ORF">PEDI_49450</name>
</gene>
<proteinExistence type="predicted"/>
<keyword evidence="4" id="KW-0808">Transferase</keyword>
<dbReference type="RefSeq" id="WP_338239456.1">
    <property type="nucleotide sequence ID" value="NZ_BQKE01000005.1"/>
</dbReference>
<organism evidence="15 16">
    <name type="scientific">Persicobacter diffluens</name>
    <dbReference type="NCBI Taxonomy" id="981"/>
    <lineage>
        <taxon>Bacteria</taxon>
        <taxon>Pseudomonadati</taxon>
        <taxon>Bacteroidota</taxon>
        <taxon>Cytophagia</taxon>
        <taxon>Cytophagales</taxon>
        <taxon>Persicobacteraceae</taxon>
        <taxon>Persicobacter</taxon>
    </lineage>
</organism>
<dbReference type="PRINTS" id="PR00344">
    <property type="entry name" value="BCTRLSENSOR"/>
</dbReference>
<dbReference type="InterPro" id="IPR005467">
    <property type="entry name" value="His_kinase_dom"/>
</dbReference>
<evidence type="ECO:0000256" key="3">
    <source>
        <dbReference type="ARBA" id="ARBA00022553"/>
    </source>
</evidence>
<keyword evidence="3 9" id="KW-0597">Phosphoprotein</keyword>
<feature type="domain" description="Response regulatory" evidence="14">
    <location>
        <begin position="1372"/>
        <end position="1487"/>
    </location>
</feature>
<evidence type="ECO:0000259" key="12">
    <source>
        <dbReference type="PROSITE" id="PS01124"/>
    </source>
</evidence>
<accession>A0AAN5AQ09</accession>
<dbReference type="InterPro" id="IPR003018">
    <property type="entry name" value="GAF"/>
</dbReference>
<comment type="caution">
    <text evidence="15">The sequence shown here is derived from an EMBL/GenBank/DDBJ whole genome shotgun (WGS) entry which is preliminary data.</text>
</comment>
<dbReference type="InterPro" id="IPR003594">
    <property type="entry name" value="HATPase_dom"/>
</dbReference>
<dbReference type="InterPro" id="IPR013783">
    <property type="entry name" value="Ig-like_fold"/>
</dbReference>
<evidence type="ECO:0000256" key="6">
    <source>
        <dbReference type="ARBA" id="ARBA00023015"/>
    </source>
</evidence>